<dbReference type="Proteomes" id="UP000682733">
    <property type="component" value="Unassembled WGS sequence"/>
</dbReference>
<dbReference type="EMBL" id="CAJOBA010037659">
    <property type="protein sequence ID" value="CAF4046232.1"/>
    <property type="molecule type" value="Genomic_DNA"/>
</dbReference>
<gene>
    <name evidence="1" type="ORF">OVA965_LOCUS25718</name>
    <name evidence="2" type="ORF">TMI583_LOCUS26451</name>
</gene>
<evidence type="ECO:0000313" key="3">
    <source>
        <dbReference type="Proteomes" id="UP000682733"/>
    </source>
</evidence>
<evidence type="ECO:0000313" key="1">
    <source>
        <dbReference type="EMBL" id="CAF1238682.1"/>
    </source>
</evidence>
<sequence>MSLRYSIDSKMTTKSNKLTNTTTKLTLNIPKFFLIYFAADNTTVILSKEDFINYKSEGLVGDTVKVKYGNEIFSGKILFAADDKKLVESYTTVSTFASRERQRVSETPPKCVAPINPSTNDEISFLQRNIIDQINACPIFHNLDQNVKALNDEMKHCFQDMNQIKEATGNMARSMKNFGDLLLRMANRNKKETHEQETQTNEIFPSMHITSDYATFCDDPYIFNDDNAHTLQTINMRISQDAMVESSYPSVQKADVLDDCTLMINTTTEPSTGLPQCLNALTGTQIYTNTNLEGLVPSQTQAEIKITSEESILKKKTDNTLNSDCNATRHLLNHLINTLYSFEELEKSSIDGKVSGTVQFALSRMTAINNHMLKLYGSHYETYRRSKLCAAKQREGFRAQKSYLSKSKSVRT</sequence>
<proteinExistence type="predicted"/>
<dbReference type="AlphaFoldDB" id="A0A8S2PB86"/>
<organism evidence="2 3">
    <name type="scientific">Didymodactylos carnosus</name>
    <dbReference type="NCBI Taxonomy" id="1234261"/>
    <lineage>
        <taxon>Eukaryota</taxon>
        <taxon>Metazoa</taxon>
        <taxon>Spiralia</taxon>
        <taxon>Gnathifera</taxon>
        <taxon>Rotifera</taxon>
        <taxon>Eurotatoria</taxon>
        <taxon>Bdelloidea</taxon>
        <taxon>Philodinida</taxon>
        <taxon>Philodinidae</taxon>
        <taxon>Didymodactylos</taxon>
    </lineage>
</organism>
<feature type="non-terminal residue" evidence="2">
    <location>
        <position position="1"/>
    </location>
</feature>
<evidence type="ECO:0000313" key="2">
    <source>
        <dbReference type="EMBL" id="CAF4046232.1"/>
    </source>
</evidence>
<accession>A0A8S2PB86</accession>
<comment type="caution">
    <text evidence="2">The sequence shown here is derived from an EMBL/GenBank/DDBJ whole genome shotgun (WGS) entry which is preliminary data.</text>
</comment>
<dbReference type="EMBL" id="CAJNOK010016110">
    <property type="protein sequence ID" value="CAF1238682.1"/>
    <property type="molecule type" value="Genomic_DNA"/>
</dbReference>
<name>A0A8S2PB86_9BILA</name>
<dbReference type="Proteomes" id="UP000677228">
    <property type="component" value="Unassembled WGS sequence"/>
</dbReference>
<protein>
    <submittedName>
        <fullName evidence="2">Uncharacterized protein</fullName>
    </submittedName>
</protein>
<reference evidence="2" key="1">
    <citation type="submission" date="2021-02" db="EMBL/GenBank/DDBJ databases">
        <authorList>
            <person name="Nowell W R."/>
        </authorList>
    </citation>
    <scope>NUCLEOTIDE SEQUENCE</scope>
</reference>